<keyword evidence="8 13" id="KW-0645">Protease</keyword>
<dbReference type="EC" id="3.4.23.20" evidence="6"/>
<dbReference type="EMBL" id="JQGA01001272">
    <property type="protein sequence ID" value="KGO67622.1"/>
    <property type="molecule type" value="Genomic_DNA"/>
</dbReference>
<feature type="active site" evidence="12">
    <location>
        <position position="104"/>
    </location>
</feature>
<keyword evidence="17" id="KW-1185">Reference proteome</keyword>
<dbReference type="CDD" id="cd06097">
    <property type="entry name" value="Aspergillopepsin_like"/>
    <property type="match status" value="1"/>
</dbReference>
<dbReference type="Gene3D" id="2.40.70.10">
    <property type="entry name" value="Acid Proteases"/>
    <property type="match status" value="2"/>
</dbReference>
<dbReference type="AlphaFoldDB" id="A0A0A2KII8"/>
<evidence type="ECO:0000256" key="2">
    <source>
        <dbReference type="ARBA" id="ARBA00002983"/>
    </source>
</evidence>
<dbReference type="InterPro" id="IPR001969">
    <property type="entry name" value="Aspartic_peptidase_AS"/>
</dbReference>
<comment type="function">
    <text evidence="2">Secreted aspartic endopeptidase that allows assimilation of proteinaceous substrates. The scissile peptide bond is attacked by a nucleophilic water molecule activated by two aspartic residues in the active site. Shows a broad primary substrate specificity. Favors hydrophobic residues at the P1 and P1' positions, but can also activate trypsinogen and hydrolyze the B chain of insulin between positions 'Gly-20' and 'Glu-21'.</text>
</comment>
<evidence type="ECO:0000313" key="17">
    <source>
        <dbReference type="Proteomes" id="UP000030104"/>
    </source>
</evidence>
<keyword evidence="7" id="KW-0964">Secreted</keyword>
<dbReference type="PANTHER" id="PTHR47966">
    <property type="entry name" value="BETA-SITE APP-CLEAVING ENZYME, ISOFORM A-RELATED"/>
    <property type="match status" value="1"/>
</dbReference>
<dbReference type="PhylomeDB" id="A0A0A2KII8"/>
<evidence type="ECO:0000256" key="12">
    <source>
        <dbReference type="PIRSR" id="PIRSR601461-1"/>
    </source>
</evidence>
<dbReference type="PROSITE" id="PS00141">
    <property type="entry name" value="ASP_PROTEASE"/>
    <property type="match status" value="1"/>
</dbReference>
<evidence type="ECO:0000259" key="15">
    <source>
        <dbReference type="PROSITE" id="PS51767"/>
    </source>
</evidence>
<sequence length="396" mass="41263">MVVFSRVTAALTCFSVAASAAAVPVNSPRQGFTVSQVQNTTASPKTVNLPGLYAKALAKYGAPVPAEVHAAAVSGSAITIPESDDTEYLTPVTVGGSTLNLDFDTGSADLWVFSNELSASEQRGHSIYRVGSSGTKLQGYSWSISYGDGSSASGDVYKDTVVVGGVKAIGQAVEAAQQISQEFVQDTNNDGLLGLAFSSINTVYPRPQTTFFDTVKSSLDKPLFAVTLKHGAPGTFDFGFIDEDKFTGDLAWAEVDNSQGFWSFTTDSYRIGSGFPGGSITGIADTGTTLLLLPDSVVTAYYRQVPGAKNNYSAGGYVFPCSANLPDFIVTIGGYDAVVPGKLINYAPVSTGSSSCFGGIQSNSGLGFSIFGDIFLKSQYVVFNSEGPSLGFAAQA</sequence>
<evidence type="ECO:0000256" key="7">
    <source>
        <dbReference type="ARBA" id="ARBA00022525"/>
    </source>
</evidence>
<evidence type="ECO:0000256" key="13">
    <source>
        <dbReference type="RuleBase" id="RU000454"/>
    </source>
</evidence>
<accession>A0A0A2KII8</accession>
<dbReference type="GO" id="GO:0004190">
    <property type="term" value="F:aspartic-type endopeptidase activity"/>
    <property type="evidence" value="ECO:0007669"/>
    <property type="project" value="UniProtKB-KW"/>
</dbReference>
<dbReference type="PRINTS" id="PR00792">
    <property type="entry name" value="PEPSIN"/>
</dbReference>
<dbReference type="InterPro" id="IPR021109">
    <property type="entry name" value="Peptidase_aspartic_dom_sf"/>
</dbReference>
<comment type="caution">
    <text evidence="16">The sequence shown here is derived from an EMBL/GenBank/DDBJ whole genome shotgun (WGS) entry which is preliminary data.</text>
</comment>
<proteinExistence type="inferred from homology"/>
<dbReference type="MEROPS" id="A01.011"/>
<feature type="active site" evidence="12">
    <location>
        <position position="285"/>
    </location>
</feature>
<dbReference type="GO" id="GO:0006508">
    <property type="term" value="P:proteolysis"/>
    <property type="evidence" value="ECO:0007669"/>
    <property type="project" value="UniProtKB-KW"/>
</dbReference>
<dbReference type="PROSITE" id="PS51767">
    <property type="entry name" value="PEPTIDASE_A1"/>
    <property type="match status" value="1"/>
</dbReference>
<evidence type="ECO:0000256" key="10">
    <source>
        <dbReference type="ARBA" id="ARBA00022801"/>
    </source>
</evidence>
<name>A0A0A2KII8_PENIT</name>
<evidence type="ECO:0000256" key="11">
    <source>
        <dbReference type="ARBA" id="ARBA00023157"/>
    </source>
</evidence>
<comment type="similarity">
    <text evidence="4 13">Belongs to the peptidase A1 family.</text>
</comment>
<protein>
    <recommendedName>
        <fullName evidence="6">penicillopepsin</fullName>
        <ecNumber evidence="6">3.4.23.20</ecNumber>
    </recommendedName>
</protein>
<comment type="subcellular location">
    <subcellularLocation>
        <location evidence="3">Secreted</location>
    </subcellularLocation>
</comment>
<gene>
    <name evidence="16" type="ORF">PITC_063850</name>
</gene>
<dbReference type="Proteomes" id="UP000030104">
    <property type="component" value="Unassembled WGS sequence"/>
</dbReference>
<dbReference type="GO" id="GO:0005576">
    <property type="term" value="C:extracellular region"/>
    <property type="evidence" value="ECO:0007669"/>
    <property type="project" value="UniProtKB-SubCell"/>
</dbReference>
<dbReference type="Pfam" id="PF00026">
    <property type="entry name" value="Asp"/>
    <property type="match status" value="1"/>
</dbReference>
<dbReference type="FunFam" id="2.40.70.10:FF:000024">
    <property type="entry name" value="Endothiapepsin"/>
    <property type="match status" value="1"/>
</dbReference>
<dbReference type="STRING" id="40296.A0A0A2KII8"/>
<dbReference type="OrthoDB" id="2747330at2759"/>
<evidence type="ECO:0000313" key="16">
    <source>
        <dbReference type="EMBL" id="KGO67622.1"/>
    </source>
</evidence>
<comment type="catalytic activity">
    <reaction evidence="1">
        <text>Hydrolysis of proteins with broad specificity similar to that of pepsin A, preferring hydrophobic residues at P1 and P1', but also cleaving 20-Gly-|-Glu-21 in the B chain of insulin. Clots milk, and activates trypsinogen.</text>
        <dbReference type="EC" id="3.4.23.20"/>
    </reaction>
</comment>
<reference evidence="16 17" key="1">
    <citation type="journal article" date="2015" name="Mol. Plant Microbe Interact.">
        <title>Genome, transcriptome, and functional analyses of Penicillium expansum provide new insights into secondary metabolism and pathogenicity.</title>
        <authorList>
            <person name="Ballester A.R."/>
            <person name="Marcet-Houben M."/>
            <person name="Levin E."/>
            <person name="Sela N."/>
            <person name="Selma-Lazaro C."/>
            <person name="Carmona L."/>
            <person name="Wisniewski M."/>
            <person name="Droby S."/>
            <person name="Gonzalez-Candelas L."/>
            <person name="Gabaldon T."/>
        </authorList>
    </citation>
    <scope>NUCLEOTIDE SEQUENCE [LARGE SCALE GENOMIC DNA]</scope>
    <source>
        <strain evidence="16 17">PHI-1</strain>
    </source>
</reference>
<dbReference type="InterPro" id="IPR001461">
    <property type="entry name" value="Aspartic_peptidase_A1"/>
</dbReference>
<feature type="chain" id="PRO_5001990178" description="penicillopepsin" evidence="14">
    <location>
        <begin position="23"/>
        <end position="396"/>
    </location>
</feature>
<evidence type="ECO:0000256" key="4">
    <source>
        <dbReference type="ARBA" id="ARBA00007447"/>
    </source>
</evidence>
<evidence type="ECO:0000256" key="6">
    <source>
        <dbReference type="ARBA" id="ARBA00013206"/>
    </source>
</evidence>
<evidence type="ECO:0000256" key="14">
    <source>
        <dbReference type="SAM" id="SignalP"/>
    </source>
</evidence>
<comment type="subunit">
    <text evidence="5">Monomer.</text>
</comment>
<evidence type="ECO:0000256" key="3">
    <source>
        <dbReference type="ARBA" id="ARBA00004613"/>
    </source>
</evidence>
<keyword evidence="11" id="KW-1015">Disulfide bond</keyword>
<dbReference type="InterPro" id="IPR034163">
    <property type="entry name" value="Aspergillopepsin-like_cat_dom"/>
</dbReference>
<dbReference type="PANTHER" id="PTHR47966:SF2">
    <property type="entry name" value="ASPERGILLOPEPSIN-1-RELATED"/>
    <property type="match status" value="1"/>
</dbReference>
<dbReference type="FunFam" id="2.40.70.10:FF:000026">
    <property type="entry name" value="Endothiapepsin"/>
    <property type="match status" value="1"/>
</dbReference>
<dbReference type="InterPro" id="IPR033121">
    <property type="entry name" value="PEPTIDASE_A1"/>
</dbReference>
<dbReference type="SUPFAM" id="SSF50630">
    <property type="entry name" value="Acid proteases"/>
    <property type="match status" value="1"/>
</dbReference>
<feature type="signal peptide" evidence="14">
    <location>
        <begin position="1"/>
        <end position="22"/>
    </location>
</feature>
<keyword evidence="14" id="KW-0732">Signal</keyword>
<dbReference type="HOGENOM" id="CLU_013253_0_3_1"/>
<keyword evidence="10 13" id="KW-0378">Hydrolase</keyword>
<evidence type="ECO:0000256" key="8">
    <source>
        <dbReference type="ARBA" id="ARBA00022670"/>
    </source>
</evidence>
<evidence type="ECO:0000256" key="5">
    <source>
        <dbReference type="ARBA" id="ARBA00011245"/>
    </source>
</evidence>
<dbReference type="OMA" id="NRLGWAP"/>
<feature type="domain" description="Peptidase A1" evidence="15">
    <location>
        <begin position="88"/>
        <end position="393"/>
    </location>
</feature>
<evidence type="ECO:0000256" key="1">
    <source>
        <dbReference type="ARBA" id="ARBA00000043"/>
    </source>
</evidence>
<keyword evidence="9 13" id="KW-0064">Aspartyl protease</keyword>
<organism evidence="16 17">
    <name type="scientific">Penicillium italicum</name>
    <name type="common">Blue mold</name>
    <dbReference type="NCBI Taxonomy" id="40296"/>
    <lineage>
        <taxon>Eukaryota</taxon>
        <taxon>Fungi</taxon>
        <taxon>Dikarya</taxon>
        <taxon>Ascomycota</taxon>
        <taxon>Pezizomycotina</taxon>
        <taxon>Eurotiomycetes</taxon>
        <taxon>Eurotiomycetidae</taxon>
        <taxon>Eurotiales</taxon>
        <taxon>Aspergillaceae</taxon>
        <taxon>Penicillium</taxon>
    </lineage>
</organism>
<evidence type="ECO:0000256" key="9">
    <source>
        <dbReference type="ARBA" id="ARBA00022750"/>
    </source>
</evidence>